<feature type="region of interest" description="Disordered" evidence="1">
    <location>
        <begin position="479"/>
        <end position="528"/>
    </location>
</feature>
<feature type="region of interest" description="Disordered" evidence="1">
    <location>
        <begin position="230"/>
        <end position="275"/>
    </location>
</feature>
<evidence type="ECO:0000313" key="3">
    <source>
        <dbReference type="Proteomes" id="UP000887229"/>
    </source>
</evidence>
<evidence type="ECO:0000313" key="2">
    <source>
        <dbReference type="EMBL" id="KAG9259264.1"/>
    </source>
</evidence>
<protein>
    <submittedName>
        <fullName evidence="2">Uncharacterized protein</fullName>
    </submittedName>
</protein>
<dbReference type="EMBL" id="MU251242">
    <property type="protein sequence ID" value="KAG9259264.1"/>
    <property type="molecule type" value="Genomic_DNA"/>
</dbReference>
<accession>A0A9P7ZVR3</accession>
<dbReference type="Proteomes" id="UP000887229">
    <property type="component" value="Unassembled WGS sequence"/>
</dbReference>
<name>A0A9P7ZVR3_9HYPO</name>
<dbReference type="AlphaFoldDB" id="A0A9P7ZVR3"/>
<comment type="caution">
    <text evidence="2">The sequence shown here is derived from an EMBL/GenBank/DDBJ whole genome shotgun (WGS) entry which is preliminary data.</text>
</comment>
<proteinExistence type="predicted"/>
<sequence>MSDHGWCPVPAMVEYQCWPHAAAFLQSKGFALHPKYTGVISLPGDSIRCKSPAERACLHVDSAGGLSQFSDHHPNLSPTLHHTGQYWSFHQKMSIQPWPAAIESENVATNILKNTFQLGGYPIPAFVGWREQTLWKKLKTTRNTLSNSERATLYTVWLWQQPAYGRECSSPQSSAEKYCLYLEKCGCTWEKIERIWTECRDAADEGTSTSQKGRVMKFMEDIAYGIRSHYDKKPSMPARNTKEKKGTAKQVSGTVKKENTAPSANPNLEPLGKPKPKISLEPLTETTNSQTVAFSGQASPAGQVAVTAAAGLSRTERIKSKLLAVVASMPRKNVSSTPTQIAKLPFDLGSSDVPEALAEISKKPPAIRVNWIEQTEGRLTAPSTTSHDVGPVNNLCQCNGSRMASGHVASCPEGQPRDPVQGTEAFTATWGEGHVTHGPLSIELDDHGSMDKGFYTERVPNSAQCARQKLSCLKEAAGQWGNDSSRADDAFSTYHGEPRSGAGRPAGLPLEQPDAWTARPATKAAVVA</sequence>
<reference evidence="2" key="1">
    <citation type="journal article" date="2021" name="IMA Fungus">
        <title>Genomic characterization of three marine fungi, including Emericellopsis atlantica sp. nov. with signatures of a generalist lifestyle and marine biomass degradation.</title>
        <authorList>
            <person name="Hagestad O.C."/>
            <person name="Hou L."/>
            <person name="Andersen J.H."/>
            <person name="Hansen E.H."/>
            <person name="Altermark B."/>
            <person name="Li C."/>
            <person name="Kuhnert E."/>
            <person name="Cox R.J."/>
            <person name="Crous P.W."/>
            <person name="Spatafora J.W."/>
            <person name="Lail K."/>
            <person name="Amirebrahimi M."/>
            <person name="Lipzen A."/>
            <person name="Pangilinan J."/>
            <person name="Andreopoulos W."/>
            <person name="Hayes R.D."/>
            <person name="Ng V."/>
            <person name="Grigoriev I.V."/>
            <person name="Jackson S.A."/>
            <person name="Sutton T.D.S."/>
            <person name="Dobson A.D.W."/>
            <person name="Rama T."/>
        </authorList>
    </citation>
    <scope>NUCLEOTIDE SEQUENCE</scope>
    <source>
        <strain evidence="2">TS7</strain>
    </source>
</reference>
<dbReference type="RefSeq" id="XP_046123188.1">
    <property type="nucleotide sequence ID" value="XM_046265960.1"/>
</dbReference>
<gene>
    <name evidence="2" type="ORF">F5Z01DRAFT_685399</name>
</gene>
<organism evidence="2 3">
    <name type="scientific">Emericellopsis atlantica</name>
    <dbReference type="NCBI Taxonomy" id="2614577"/>
    <lineage>
        <taxon>Eukaryota</taxon>
        <taxon>Fungi</taxon>
        <taxon>Dikarya</taxon>
        <taxon>Ascomycota</taxon>
        <taxon>Pezizomycotina</taxon>
        <taxon>Sordariomycetes</taxon>
        <taxon>Hypocreomycetidae</taxon>
        <taxon>Hypocreales</taxon>
        <taxon>Bionectriaceae</taxon>
        <taxon>Emericellopsis</taxon>
    </lineage>
</organism>
<feature type="compositionally biased region" description="Basic and acidic residues" evidence="1">
    <location>
        <begin position="230"/>
        <end position="246"/>
    </location>
</feature>
<evidence type="ECO:0000256" key="1">
    <source>
        <dbReference type="SAM" id="MobiDB-lite"/>
    </source>
</evidence>
<dbReference type="GeneID" id="70296863"/>
<keyword evidence="3" id="KW-1185">Reference proteome</keyword>